<accession>A0A8H2X4C0</accession>
<feature type="compositionally biased region" description="Polar residues" evidence="1">
    <location>
        <begin position="16"/>
        <end position="32"/>
    </location>
</feature>
<reference evidence="2" key="1">
    <citation type="submission" date="2021-01" db="EMBL/GenBank/DDBJ databases">
        <authorList>
            <person name="Kaushik A."/>
        </authorList>
    </citation>
    <scope>NUCLEOTIDE SEQUENCE</scope>
    <source>
        <strain evidence="2">AG1-1A</strain>
    </source>
</reference>
<evidence type="ECO:0000313" key="2">
    <source>
        <dbReference type="EMBL" id="CAE6413562.1"/>
    </source>
</evidence>
<protein>
    <submittedName>
        <fullName evidence="2">Uncharacterized protein</fullName>
    </submittedName>
</protein>
<dbReference type="Gene3D" id="3.40.50.1460">
    <property type="match status" value="1"/>
</dbReference>
<dbReference type="Proteomes" id="UP000663840">
    <property type="component" value="Unassembled WGS sequence"/>
</dbReference>
<evidence type="ECO:0000313" key="3">
    <source>
        <dbReference type="Proteomes" id="UP000663840"/>
    </source>
</evidence>
<evidence type="ECO:0000256" key="1">
    <source>
        <dbReference type="SAM" id="MobiDB-lite"/>
    </source>
</evidence>
<name>A0A8H2X4C0_9AGAM</name>
<organism evidence="2 3">
    <name type="scientific">Rhizoctonia solani</name>
    <dbReference type="NCBI Taxonomy" id="456999"/>
    <lineage>
        <taxon>Eukaryota</taxon>
        <taxon>Fungi</taxon>
        <taxon>Dikarya</taxon>
        <taxon>Basidiomycota</taxon>
        <taxon>Agaricomycotina</taxon>
        <taxon>Agaricomycetes</taxon>
        <taxon>Cantharellales</taxon>
        <taxon>Ceratobasidiaceae</taxon>
        <taxon>Rhizoctonia</taxon>
    </lineage>
</organism>
<comment type="caution">
    <text evidence="2">The sequence shown here is derived from an EMBL/GenBank/DDBJ whole genome shotgun (WGS) entry which is preliminary data.</text>
</comment>
<feature type="region of interest" description="Disordered" evidence="1">
    <location>
        <begin position="1"/>
        <end position="36"/>
    </location>
</feature>
<proteinExistence type="predicted"/>
<gene>
    <name evidence="2" type="ORF">RDB_LOCUS46957</name>
</gene>
<dbReference type="AlphaFoldDB" id="A0A8H2X4C0"/>
<sequence length="321" mass="36442">MSSAIPPQNHPLGAPATSTNYSNQEGIGNTGRSESRGLHGSLNGFLQQPRYYIFSNGYSGLAQHAAKEIREMAISQDSIGNDFTVLKSWMRKFNQKLKPNARWYFDKGQYSADTNAIREVMQRSRNAPTAIYLAGHTEVPDDQGSQELLAYVPANYLEASNGQFNYIYYEEMRQLLFEGPHLQSGPLLFITEVCHCDNFLRLPYVLECNGNEPQWRETKYHDGYVENSDDIVHFAATSPGERSALFRSGAIFTRTLCDINPSEALSLSEIIKRLSEKITEHGQRPRIYCSRKMDEAHFFKHMRFYYPWADSSASSDSNSNA</sequence>
<dbReference type="EMBL" id="CAJMWR010001066">
    <property type="protein sequence ID" value="CAE6413562.1"/>
    <property type="molecule type" value="Genomic_DNA"/>
</dbReference>